<accession>F7W0C5</accession>
<organism evidence="2 3">
    <name type="scientific">Sordaria macrospora (strain ATCC MYA-333 / DSM 997 / K(L3346) / K-hell)</name>
    <dbReference type="NCBI Taxonomy" id="771870"/>
    <lineage>
        <taxon>Eukaryota</taxon>
        <taxon>Fungi</taxon>
        <taxon>Dikarya</taxon>
        <taxon>Ascomycota</taxon>
        <taxon>Pezizomycotina</taxon>
        <taxon>Sordariomycetes</taxon>
        <taxon>Sordariomycetidae</taxon>
        <taxon>Sordariales</taxon>
        <taxon>Sordariaceae</taxon>
        <taxon>Sordaria</taxon>
    </lineage>
</organism>
<feature type="compositionally biased region" description="Low complexity" evidence="1">
    <location>
        <begin position="47"/>
        <end position="74"/>
    </location>
</feature>
<dbReference type="AlphaFoldDB" id="F7W0C5"/>
<dbReference type="HOGENOM" id="CLU_2334962_0_0_1"/>
<evidence type="ECO:0000313" key="2">
    <source>
        <dbReference type="EMBL" id="CCC11225.1"/>
    </source>
</evidence>
<keyword evidence="3" id="KW-1185">Reference proteome</keyword>
<gene>
    <name evidence="2" type="ORF">SMAC_03930</name>
</gene>
<name>F7W0C5_SORMK</name>
<dbReference type="VEuPathDB" id="FungiDB:SMAC_03930"/>
<reference evidence="2 3" key="1">
    <citation type="journal article" date="2010" name="PLoS Genet.">
        <title>De novo assembly of a 40 Mb eukaryotic genome from short sequence reads: Sordaria macrospora, a model organism for fungal morphogenesis.</title>
        <authorList>
            <person name="Nowrousian M."/>
            <person name="Stajich J."/>
            <person name="Chu M."/>
            <person name="Engh I."/>
            <person name="Espagne E."/>
            <person name="Halliday K."/>
            <person name="Kamerewerd J."/>
            <person name="Kempken F."/>
            <person name="Knab B."/>
            <person name="Kuo H.C."/>
            <person name="Osiewacz H.D."/>
            <person name="Poeggeler S."/>
            <person name="Read N."/>
            <person name="Seiler S."/>
            <person name="Smith K."/>
            <person name="Zickler D."/>
            <person name="Kueck U."/>
            <person name="Freitag M."/>
        </authorList>
    </citation>
    <scope>NUCLEOTIDE SEQUENCE [LARGE SCALE GENOMIC DNA]</scope>
    <source>
        <strain evidence="3">ATCC MYA-333 / DSM 997 / K(L3346) / K-hell</strain>
        <tissue evidence="2">Mycelium</tissue>
    </source>
</reference>
<proteinExistence type="predicted"/>
<sequence length="98" mass="10236">MAGTSKPHDLKFINTFETDLERNAAFGEGTGTDYMSISNFAKDVDATGKGSSTTTTTTTTATTINGNGATPNTTEPQANEDPATDTPRGHEICPNPLP</sequence>
<dbReference type="OrthoDB" id="10517397at2759"/>
<feature type="region of interest" description="Disordered" evidence="1">
    <location>
        <begin position="44"/>
        <end position="98"/>
    </location>
</feature>
<evidence type="ECO:0000313" key="3">
    <source>
        <dbReference type="Proteomes" id="UP000001881"/>
    </source>
</evidence>
<protein>
    <submittedName>
        <fullName evidence="2">WGS project CABT00000000 data, contig 2.17</fullName>
    </submittedName>
</protein>
<comment type="caution">
    <text evidence="2">The sequence shown here is derived from an EMBL/GenBank/DDBJ whole genome shotgun (WGS) entry which is preliminary data.</text>
</comment>
<dbReference type="InParanoid" id="F7W0C5"/>
<evidence type="ECO:0000256" key="1">
    <source>
        <dbReference type="SAM" id="MobiDB-lite"/>
    </source>
</evidence>
<dbReference type="Proteomes" id="UP000001881">
    <property type="component" value="Unassembled WGS sequence"/>
</dbReference>
<dbReference type="EMBL" id="CABT02000017">
    <property type="protein sequence ID" value="CCC11225.1"/>
    <property type="molecule type" value="Genomic_DNA"/>
</dbReference>